<evidence type="ECO:0000256" key="3">
    <source>
        <dbReference type="ARBA" id="ARBA00022448"/>
    </source>
</evidence>
<evidence type="ECO:0000256" key="7">
    <source>
        <dbReference type="ARBA" id="ARBA00023136"/>
    </source>
</evidence>
<feature type="transmembrane region" description="Helical" evidence="9">
    <location>
        <begin position="329"/>
        <end position="357"/>
    </location>
</feature>
<feature type="transmembrane region" description="Helical" evidence="9">
    <location>
        <begin position="369"/>
        <end position="391"/>
    </location>
</feature>
<proteinExistence type="inferred from homology"/>
<protein>
    <recommendedName>
        <fullName evidence="12">PurR-regulated permease PerM</fullName>
    </recommendedName>
</protein>
<dbReference type="Pfam" id="PF01594">
    <property type="entry name" value="AI-2E_transport"/>
    <property type="match status" value="2"/>
</dbReference>
<feature type="transmembrane region" description="Helical" evidence="9">
    <location>
        <begin position="236"/>
        <end position="260"/>
    </location>
</feature>
<sequence length="467" mass="49974">MKNLPTAFQRSALWTAITALSITLVGALAIGFIYLGTQVIGFLQPILMPFAVAGVLAYLLEPGVAWLERKGLKRQRAVLIIFAVFSLGLFGLGWWILPKLGEQTSNLAKKIPGYTVKARVAVIDFATRMEREYGIPLPAPLADLVDASKTNSPAPATQTSPPTPEAAPAPSSIPAPASTTAVPEPAPVNEPALEKADDETTSELDFDLKALLTGDWVKTTLPTVLSNAWKFIRSTFGGFLGIFGFLLSLIIVPLYLYYFLIESAKIKTQWSDYLPLRASAFKDEVVSCLNEINRYLIAFFRGQLFVSVINGIATGAGLMIIGLDFGLLIGLALCVAGIIPYLGIALCWIPAVVIGAVQGGSALIPGDPWWALPLAVTIIFAVVQQIDGLFITPRIVGEAVGLHPMTVIASVLVWTLLLGGLLGAILAVPMTASVKVLFQRYIWRARIAPRTVGGARQGSAPPLSEVM</sequence>
<accession>A0ABP9NZ47</accession>
<organism evidence="10 11">
    <name type="scientific">Prosthecobacter algae</name>
    <dbReference type="NCBI Taxonomy" id="1144682"/>
    <lineage>
        <taxon>Bacteria</taxon>
        <taxon>Pseudomonadati</taxon>
        <taxon>Verrucomicrobiota</taxon>
        <taxon>Verrucomicrobiia</taxon>
        <taxon>Verrucomicrobiales</taxon>
        <taxon>Verrucomicrobiaceae</taxon>
        <taxon>Prosthecobacter</taxon>
    </lineage>
</organism>
<feature type="transmembrane region" description="Helical" evidence="9">
    <location>
        <begin position="46"/>
        <end position="67"/>
    </location>
</feature>
<name>A0ABP9NZ47_9BACT</name>
<evidence type="ECO:0000313" key="11">
    <source>
        <dbReference type="Proteomes" id="UP001499852"/>
    </source>
</evidence>
<gene>
    <name evidence="10" type="ORF">GCM10023213_05800</name>
</gene>
<evidence type="ECO:0000256" key="4">
    <source>
        <dbReference type="ARBA" id="ARBA00022475"/>
    </source>
</evidence>
<evidence type="ECO:0008006" key="12">
    <source>
        <dbReference type="Google" id="ProtNLM"/>
    </source>
</evidence>
<evidence type="ECO:0000256" key="1">
    <source>
        <dbReference type="ARBA" id="ARBA00004651"/>
    </source>
</evidence>
<keyword evidence="6 9" id="KW-1133">Transmembrane helix</keyword>
<feature type="transmembrane region" description="Helical" evidence="9">
    <location>
        <begin position="12"/>
        <end position="34"/>
    </location>
</feature>
<keyword evidence="5 9" id="KW-0812">Transmembrane</keyword>
<feature type="transmembrane region" description="Helical" evidence="9">
    <location>
        <begin position="79"/>
        <end position="97"/>
    </location>
</feature>
<evidence type="ECO:0000256" key="8">
    <source>
        <dbReference type="SAM" id="MobiDB-lite"/>
    </source>
</evidence>
<dbReference type="PANTHER" id="PTHR21716">
    <property type="entry name" value="TRANSMEMBRANE PROTEIN"/>
    <property type="match status" value="1"/>
</dbReference>
<keyword evidence="3" id="KW-0813">Transport</keyword>
<keyword evidence="7 9" id="KW-0472">Membrane</keyword>
<dbReference type="Proteomes" id="UP001499852">
    <property type="component" value="Unassembled WGS sequence"/>
</dbReference>
<keyword evidence="4" id="KW-1003">Cell membrane</keyword>
<evidence type="ECO:0000256" key="2">
    <source>
        <dbReference type="ARBA" id="ARBA00009773"/>
    </source>
</evidence>
<comment type="caution">
    <text evidence="10">The sequence shown here is derived from an EMBL/GenBank/DDBJ whole genome shotgun (WGS) entry which is preliminary data.</text>
</comment>
<evidence type="ECO:0000313" key="10">
    <source>
        <dbReference type="EMBL" id="GAA5134310.1"/>
    </source>
</evidence>
<evidence type="ECO:0000256" key="9">
    <source>
        <dbReference type="SAM" id="Phobius"/>
    </source>
</evidence>
<keyword evidence="11" id="KW-1185">Reference proteome</keyword>
<dbReference type="EMBL" id="BAABIA010000001">
    <property type="protein sequence ID" value="GAA5134310.1"/>
    <property type="molecule type" value="Genomic_DNA"/>
</dbReference>
<dbReference type="PANTHER" id="PTHR21716:SF53">
    <property type="entry name" value="PERMEASE PERM-RELATED"/>
    <property type="match status" value="1"/>
</dbReference>
<reference evidence="11" key="1">
    <citation type="journal article" date="2019" name="Int. J. Syst. Evol. Microbiol.">
        <title>The Global Catalogue of Microorganisms (GCM) 10K type strain sequencing project: providing services to taxonomists for standard genome sequencing and annotation.</title>
        <authorList>
            <consortium name="The Broad Institute Genomics Platform"/>
            <consortium name="The Broad Institute Genome Sequencing Center for Infectious Disease"/>
            <person name="Wu L."/>
            <person name="Ma J."/>
        </authorList>
    </citation>
    <scope>NUCLEOTIDE SEQUENCE [LARGE SCALE GENOMIC DNA]</scope>
    <source>
        <strain evidence="11">JCM 18053</strain>
    </source>
</reference>
<feature type="region of interest" description="Disordered" evidence="8">
    <location>
        <begin position="148"/>
        <end position="200"/>
    </location>
</feature>
<feature type="transmembrane region" description="Helical" evidence="9">
    <location>
        <begin position="411"/>
        <end position="438"/>
    </location>
</feature>
<comment type="subcellular location">
    <subcellularLocation>
        <location evidence="1">Cell membrane</location>
        <topology evidence="1">Multi-pass membrane protein</topology>
    </subcellularLocation>
</comment>
<feature type="compositionally biased region" description="Low complexity" evidence="8">
    <location>
        <begin position="174"/>
        <end position="191"/>
    </location>
</feature>
<dbReference type="RefSeq" id="WP_345734874.1">
    <property type="nucleotide sequence ID" value="NZ_BAABIA010000001.1"/>
</dbReference>
<feature type="compositionally biased region" description="Pro residues" evidence="8">
    <location>
        <begin position="161"/>
        <end position="173"/>
    </location>
</feature>
<comment type="similarity">
    <text evidence="2">Belongs to the autoinducer-2 exporter (AI-2E) (TC 2.A.86) family.</text>
</comment>
<evidence type="ECO:0000256" key="6">
    <source>
        <dbReference type="ARBA" id="ARBA00022989"/>
    </source>
</evidence>
<dbReference type="InterPro" id="IPR002549">
    <property type="entry name" value="AI-2E-like"/>
</dbReference>
<feature type="transmembrane region" description="Helical" evidence="9">
    <location>
        <begin position="304"/>
        <end position="323"/>
    </location>
</feature>
<evidence type="ECO:0000256" key="5">
    <source>
        <dbReference type="ARBA" id="ARBA00022692"/>
    </source>
</evidence>